<dbReference type="PANTHER" id="PTHR31286:SF173">
    <property type="entry name" value="DUF4283 DOMAIN-CONTAINING PROTEIN"/>
    <property type="match status" value="1"/>
</dbReference>
<sequence length="210" mass="23894">MVNGIPAINFFERVDQLLMKDMATMVVVKLLGRFIGYNALQNKIRPWIIYEQYLTVQHWSLNFNPMKPYSGVVKAWIKFPGLSDFLYKRRILEETGRTIGKMLINGTIQRLEFESLSMVCFSCGRYGHVRKMSPKTATETSQLEVEVLTVAKENSVGDLVPYGPWMVINRKSRWSSRPNYSQQAFVLGSKGMTPDLGLYLLALIVTISGG</sequence>
<dbReference type="Proteomes" id="UP000593572">
    <property type="component" value="Unassembled WGS sequence"/>
</dbReference>
<accession>A0A7J8MEA6</accession>
<evidence type="ECO:0008006" key="3">
    <source>
        <dbReference type="Google" id="ProtNLM"/>
    </source>
</evidence>
<dbReference type="EMBL" id="JABEZX010000008">
    <property type="protein sequence ID" value="MBA0563067.1"/>
    <property type="molecule type" value="Genomic_DNA"/>
</dbReference>
<comment type="caution">
    <text evidence="1">The sequence shown here is derived from an EMBL/GenBank/DDBJ whole genome shotgun (WGS) entry which is preliminary data.</text>
</comment>
<evidence type="ECO:0000313" key="2">
    <source>
        <dbReference type="Proteomes" id="UP000593572"/>
    </source>
</evidence>
<dbReference type="InterPro" id="IPR040256">
    <property type="entry name" value="At4g02000-like"/>
</dbReference>
<reference evidence="1 2" key="1">
    <citation type="journal article" date="2019" name="Genome Biol. Evol.">
        <title>Insights into the evolution of the New World diploid cottons (Gossypium, subgenus Houzingenia) based on genome sequencing.</title>
        <authorList>
            <person name="Grover C.E."/>
            <person name="Arick M.A. 2nd"/>
            <person name="Thrash A."/>
            <person name="Conover J.L."/>
            <person name="Sanders W.S."/>
            <person name="Peterson D.G."/>
            <person name="Frelichowski J.E."/>
            <person name="Scheffler J.A."/>
            <person name="Scheffler B.E."/>
            <person name="Wendel J.F."/>
        </authorList>
    </citation>
    <scope>NUCLEOTIDE SEQUENCE [LARGE SCALE GENOMIC DNA]</scope>
    <source>
        <strain evidence="1">157</strain>
        <tissue evidence="1">Leaf</tissue>
    </source>
</reference>
<name>A0A7J8MEA6_9ROSI</name>
<dbReference type="PANTHER" id="PTHR31286">
    <property type="entry name" value="GLYCINE-RICH CELL WALL STRUCTURAL PROTEIN 1.8-LIKE"/>
    <property type="match status" value="1"/>
</dbReference>
<keyword evidence="2" id="KW-1185">Reference proteome</keyword>
<proteinExistence type="predicted"/>
<organism evidence="1 2">
    <name type="scientific">Gossypium lobatum</name>
    <dbReference type="NCBI Taxonomy" id="34289"/>
    <lineage>
        <taxon>Eukaryota</taxon>
        <taxon>Viridiplantae</taxon>
        <taxon>Streptophyta</taxon>
        <taxon>Embryophyta</taxon>
        <taxon>Tracheophyta</taxon>
        <taxon>Spermatophyta</taxon>
        <taxon>Magnoliopsida</taxon>
        <taxon>eudicotyledons</taxon>
        <taxon>Gunneridae</taxon>
        <taxon>Pentapetalae</taxon>
        <taxon>rosids</taxon>
        <taxon>malvids</taxon>
        <taxon>Malvales</taxon>
        <taxon>Malvaceae</taxon>
        <taxon>Malvoideae</taxon>
        <taxon>Gossypium</taxon>
    </lineage>
</organism>
<protein>
    <recommendedName>
        <fullName evidence="3">DUF4283 domain-containing protein</fullName>
    </recommendedName>
</protein>
<gene>
    <name evidence="1" type="ORF">Golob_008072</name>
</gene>
<evidence type="ECO:0000313" key="1">
    <source>
        <dbReference type="EMBL" id="MBA0563067.1"/>
    </source>
</evidence>
<dbReference type="AlphaFoldDB" id="A0A7J8MEA6"/>